<feature type="region of interest" description="Disordered" evidence="2">
    <location>
        <begin position="111"/>
        <end position="142"/>
    </location>
</feature>
<evidence type="ECO:0000313" key="3">
    <source>
        <dbReference type="Proteomes" id="UP000887578"/>
    </source>
</evidence>
<keyword evidence="3" id="KW-1185">Reference proteome</keyword>
<keyword evidence="1" id="KW-0175">Coiled coil</keyword>
<dbReference type="AlphaFoldDB" id="A0A914P8V8"/>
<sequence>MQDIQLIQLNDQLTSQATEMDDITQKFTDLTILNESYKSQIESMTSNQLKELEQLRENYTKLEESYRKIDSQLYVEKEKVKRIESERNEMRQQLASNADLLVSEFTRGSDLRNSMRSISSDGTNVDSSNTDSQTQCKEKKKN</sequence>
<dbReference type="WBParaSite" id="PDA_v2.g14484.t1">
    <property type="protein sequence ID" value="PDA_v2.g14484.t1"/>
    <property type="gene ID" value="PDA_v2.g14484"/>
</dbReference>
<feature type="coiled-coil region" evidence="1">
    <location>
        <begin position="38"/>
        <end position="93"/>
    </location>
</feature>
<feature type="compositionally biased region" description="Polar residues" evidence="2">
    <location>
        <begin position="111"/>
        <end position="135"/>
    </location>
</feature>
<evidence type="ECO:0000313" key="4">
    <source>
        <dbReference type="WBParaSite" id="PDA_v2.g14484.t1"/>
    </source>
</evidence>
<name>A0A914P8V8_9BILA</name>
<proteinExistence type="predicted"/>
<evidence type="ECO:0000256" key="2">
    <source>
        <dbReference type="SAM" id="MobiDB-lite"/>
    </source>
</evidence>
<organism evidence="3 4">
    <name type="scientific">Panagrolaimus davidi</name>
    <dbReference type="NCBI Taxonomy" id="227884"/>
    <lineage>
        <taxon>Eukaryota</taxon>
        <taxon>Metazoa</taxon>
        <taxon>Ecdysozoa</taxon>
        <taxon>Nematoda</taxon>
        <taxon>Chromadorea</taxon>
        <taxon>Rhabditida</taxon>
        <taxon>Tylenchina</taxon>
        <taxon>Panagrolaimomorpha</taxon>
        <taxon>Panagrolaimoidea</taxon>
        <taxon>Panagrolaimidae</taxon>
        <taxon>Panagrolaimus</taxon>
    </lineage>
</organism>
<reference evidence="4" key="1">
    <citation type="submission" date="2022-11" db="UniProtKB">
        <authorList>
            <consortium name="WormBaseParasite"/>
        </authorList>
    </citation>
    <scope>IDENTIFICATION</scope>
</reference>
<dbReference type="Proteomes" id="UP000887578">
    <property type="component" value="Unplaced"/>
</dbReference>
<evidence type="ECO:0000256" key="1">
    <source>
        <dbReference type="SAM" id="Coils"/>
    </source>
</evidence>
<accession>A0A914P8V8</accession>
<protein>
    <submittedName>
        <fullName evidence="4">Uncharacterized protein</fullName>
    </submittedName>
</protein>